<keyword evidence="5" id="KW-1185">Reference proteome</keyword>
<evidence type="ECO:0000313" key="5">
    <source>
        <dbReference type="Proteomes" id="UP000186594"/>
    </source>
</evidence>
<feature type="domain" description="PRP8" evidence="3">
    <location>
        <begin position="85"/>
        <end position="177"/>
    </location>
</feature>
<dbReference type="EMBL" id="LXFE01001059">
    <property type="protein sequence ID" value="OLL23963.1"/>
    <property type="molecule type" value="Genomic_DNA"/>
</dbReference>
<dbReference type="AlphaFoldDB" id="A0A1U7LMZ9"/>
<gene>
    <name evidence="4" type="ORF">NEOLI_004764</name>
</gene>
<evidence type="ECO:0000259" key="2">
    <source>
        <dbReference type="Pfam" id="PF00076"/>
    </source>
</evidence>
<dbReference type="SUPFAM" id="SSF54928">
    <property type="entry name" value="RNA-binding domain, RBD"/>
    <property type="match status" value="1"/>
</dbReference>
<protein>
    <submittedName>
        <fullName evidence="4">Pre-mRNA-splicing factor 8</fullName>
    </submittedName>
</protein>
<dbReference type="GO" id="GO:0030623">
    <property type="term" value="F:U5 snRNA binding"/>
    <property type="evidence" value="ECO:0007669"/>
    <property type="project" value="TreeGrafter"/>
</dbReference>
<dbReference type="InterPro" id="IPR027652">
    <property type="entry name" value="PRP8"/>
</dbReference>
<evidence type="ECO:0000256" key="1">
    <source>
        <dbReference type="SAM" id="MobiDB-lite"/>
    </source>
</evidence>
<dbReference type="Pfam" id="PF12134">
    <property type="entry name" value="PRP8_domainIV"/>
    <property type="match status" value="1"/>
</dbReference>
<dbReference type="PANTHER" id="PTHR11140:SF0">
    <property type="entry name" value="PRE-MRNA-PROCESSING-SPLICING FACTOR 8"/>
    <property type="match status" value="1"/>
</dbReference>
<dbReference type="InterPro" id="IPR043172">
    <property type="entry name" value="Prp8_domainIV_palm"/>
</dbReference>
<feature type="compositionally biased region" description="Polar residues" evidence="1">
    <location>
        <begin position="1"/>
        <end position="18"/>
    </location>
</feature>
<accession>A0A1U7LMZ9</accession>
<comment type="caution">
    <text evidence="4">The sequence shown here is derived from an EMBL/GenBank/DDBJ whole genome shotgun (WGS) entry which is preliminary data.</text>
</comment>
<evidence type="ECO:0000313" key="4">
    <source>
        <dbReference type="EMBL" id="OLL23963.1"/>
    </source>
</evidence>
<dbReference type="GO" id="GO:0000244">
    <property type="term" value="P:spliceosomal tri-snRNP complex assembly"/>
    <property type="evidence" value="ECO:0007669"/>
    <property type="project" value="TreeGrafter"/>
</dbReference>
<dbReference type="PANTHER" id="PTHR11140">
    <property type="entry name" value="PRE-MRNA SPLICING FACTOR PRP8"/>
    <property type="match status" value="1"/>
</dbReference>
<name>A0A1U7LMZ9_NEOID</name>
<feature type="region of interest" description="Disordered" evidence="1">
    <location>
        <begin position="1"/>
        <end position="44"/>
    </location>
</feature>
<dbReference type="GO" id="GO:0030619">
    <property type="term" value="F:U1 snRNA binding"/>
    <property type="evidence" value="ECO:0007669"/>
    <property type="project" value="TreeGrafter"/>
</dbReference>
<dbReference type="Pfam" id="PF00076">
    <property type="entry name" value="RRM_1"/>
    <property type="match status" value="1"/>
</dbReference>
<sequence>MSAEQQKQEQTAYMTLNPLQLKPRKRTQGTASSSEISTEEGLRGLFEGPFGRPAGYAFIEFKSEASADEAAIKLYGKETPGSEFHYFLKIIHTSVWAGSDLVKWKTAEEVDSLIRTLPVKEQPKQSLSPGRPLARLPHITIKGSELQLLFQAALKIGKFGDMILKATELRMALFNLLAQEHFILQCFLSSHSDPPDTPREHG</sequence>
<feature type="domain" description="RRM" evidence="2">
    <location>
        <begin position="50"/>
        <end position="83"/>
    </location>
</feature>
<dbReference type="InterPro" id="IPR000504">
    <property type="entry name" value="RRM_dom"/>
</dbReference>
<dbReference type="InterPro" id="IPR012337">
    <property type="entry name" value="RNaseH-like_sf"/>
</dbReference>
<dbReference type="GO" id="GO:0097157">
    <property type="term" value="F:pre-mRNA intronic binding"/>
    <property type="evidence" value="ECO:0007669"/>
    <property type="project" value="TreeGrafter"/>
</dbReference>
<reference evidence="4 5" key="1">
    <citation type="submission" date="2016-04" db="EMBL/GenBank/DDBJ databases">
        <title>Evolutionary innovation and constraint leading to complex multicellularity in the Ascomycota.</title>
        <authorList>
            <person name="Cisse O."/>
            <person name="Nguyen A."/>
            <person name="Hewitt D.A."/>
            <person name="Jedd G."/>
            <person name="Stajich J.E."/>
        </authorList>
    </citation>
    <scope>NUCLEOTIDE SEQUENCE [LARGE SCALE GENOMIC DNA]</scope>
    <source>
        <strain evidence="4 5">DAH-3</strain>
    </source>
</reference>
<dbReference type="GO" id="GO:0017070">
    <property type="term" value="F:U6 snRNA binding"/>
    <property type="evidence" value="ECO:0007669"/>
    <property type="project" value="TreeGrafter"/>
</dbReference>
<dbReference type="InterPro" id="IPR021983">
    <property type="entry name" value="PRP8_domainIV"/>
</dbReference>
<dbReference type="Proteomes" id="UP000186594">
    <property type="component" value="Unassembled WGS sequence"/>
</dbReference>
<dbReference type="STRING" id="1198029.A0A1U7LMZ9"/>
<dbReference type="GO" id="GO:0030620">
    <property type="term" value="F:U2 snRNA binding"/>
    <property type="evidence" value="ECO:0007669"/>
    <property type="project" value="TreeGrafter"/>
</dbReference>
<dbReference type="GO" id="GO:0005682">
    <property type="term" value="C:U5 snRNP"/>
    <property type="evidence" value="ECO:0007669"/>
    <property type="project" value="TreeGrafter"/>
</dbReference>
<dbReference type="SUPFAM" id="SSF53098">
    <property type="entry name" value="Ribonuclease H-like"/>
    <property type="match status" value="1"/>
</dbReference>
<dbReference type="InterPro" id="IPR035979">
    <property type="entry name" value="RBD_domain_sf"/>
</dbReference>
<proteinExistence type="predicted"/>
<dbReference type="Gene3D" id="3.30.420.230">
    <property type="match status" value="1"/>
</dbReference>
<organism evidence="4 5">
    <name type="scientific">Neolecta irregularis (strain DAH-3)</name>
    <dbReference type="NCBI Taxonomy" id="1198029"/>
    <lineage>
        <taxon>Eukaryota</taxon>
        <taxon>Fungi</taxon>
        <taxon>Dikarya</taxon>
        <taxon>Ascomycota</taxon>
        <taxon>Taphrinomycotina</taxon>
        <taxon>Neolectales</taxon>
        <taxon>Neolectaceae</taxon>
        <taxon>Neolecta</taxon>
    </lineage>
</organism>
<evidence type="ECO:0000259" key="3">
    <source>
        <dbReference type="Pfam" id="PF12134"/>
    </source>
</evidence>
<dbReference type="GO" id="GO:0071013">
    <property type="term" value="C:catalytic step 2 spliceosome"/>
    <property type="evidence" value="ECO:0007669"/>
    <property type="project" value="TreeGrafter"/>
</dbReference>